<name>A0A894KKX4_9VIRU</name>
<dbReference type="EMBL" id="MW434233">
    <property type="protein sequence ID" value="QRW42573.1"/>
    <property type="molecule type" value="Genomic_RNA"/>
</dbReference>
<protein>
    <submittedName>
        <fullName evidence="2">Uncharacterized protein</fullName>
    </submittedName>
</protein>
<accession>A0A894KKX4</accession>
<evidence type="ECO:0000313" key="1">
    <source>
        <dbReference type="EMBL" id="QRW42572.1"/>
    </source>
</evidence>
<dbReference type="EMBL" id="MW434232">
    <property type="protein sequence ID" value="QRW42572.1"/>
    <property type="molecule type" value="Genomic_RNA"/>
</dbReference>
<proteinExistence type="predicted"/>
<sequence>MSEDNQSLLPSRDERHGMAIAIKNRQRMPSYMALSSMSLLLKGFLQKASKDKNAVEAAKAMVFEDIMPVTFCSTVVSIAAALALNPNLGTNSYRDRISMILEETPESDFLFPSEECSMEIINEAKTQQQILATVLEKQSEELRSWKPIFKALHVSLESLKLAKGDLLRNEAWLEMIKISRLFLQIKQILPFAERWSRDWKEKAAKVITVAHCNENILELETQLESLYLRI</sequence>
<reference evidence="2" key="1">
    <citation type="journal article" date="2020" name="bioRxiv">
        <title>Single mosquito metatranscriptomics identifies vectors, emerging pathogens and reservoirs in one assay.</title>
        <authorList>
            <person name="Batson J."/>
            <person name="Dudas G."/>
            <person name="Haas-Stapleton E."/>
            <person name="Kistler A.L."/>
            <person name="Li L.M."/>
            <person name="Logan P."/>
            <person name="Ratnasiri K."/>
            <person name="Retallack H."/>
        </authorList>
    </citation>
    <scope>NUCLEOTIDE SEQUENCE</scope>
    <source>
        <strain evidence="2">CMS001_027_ALCO</strain>
        <strain evidence="1">CMS001_046_ALCO</strain>
    </source>
</reference>
<organism evidence="2">
    <name type="scientific">Astopletus virus</name>
    <dbReference type="NCBI Taxonomy" id="2800905"/>
    <lineage>
        <taxon>Viruses</taxon>
        <taxon>Riboviria</taxon>
    </lineage>
</organism>
<evidence type="ECO:0000313" key="2">
    <source>
        <dbReference type="EMBL" id="QRW42573.1"/>
    </source>
</evidence>